<dbReference type="Proteomes" id="UP000426424">
    <property type="component" value="Chromosome"/>
</dbReference>
<protein>
    <submittedName>
        <fullName evidence="3">Uncharacterized protein</fullName>
    </submittedName>
</protein>
<dbReference type="EMBL" id="CP039268">
    <property type="protein sequence ID" value="QGU32289.1"/>
    <property type="molecule type" value="Genomic_DNA"/>
</dbReference>
<dbReference type="KEGG" id="ttp:E6P07_04360"/>
<dbReference type="AlphaFoldDB" id="A0A6I6EBH0"/>
<name>A0A6I6EBH0_THETI</name>
<evidence type="ECO:0000256" key="1">
    <source>
        <dbReference type="SAM" id="MobiDB-lite"/>
    </source>
</evidence>
<organism evidence="3 4">
    <name type="scientific">Thermochromatium tepidum ATCC 43061</name>
    <dbReference type="NCBI Taxonomy" id="316276"/>
    <lineage>
        <taxon>Bacteria</taxon>
        <taxon>Pseudomonadati</taxon>
        <taxon>Pseudomonadota</taxon>
        <taxon>Gammaproteobacteria</taxon>
        <taxon>Chromatiales</taxon>
        <taxon>Chromatiaceae</taxon>
        <taxon>Thermochromatium</taxon>
    </lineage>
</organism>
<sequence length="303" mass="31673">MSDSEEKKPSRSGLGWFPKLILWAAVIGFGYVYLSSVDRESGTITASSMLDSIAKLNPVPLSSLPGFSGKEEPAAELSKTDQTENTASKTEAPAKPVAQTEGTAKPTTSTETPKAVEASRPAPQPPVSYASVALKAPAEPAPAPAAPATTEKPAPTAPGAATTEKPAAPAVVATEKPAPAPTAPAAATTEKPAAPAVVATEKPAPAPQASQSAPMSPPAAIPAPGESTPMARMPSPEWAAQREQQRAEMMAQYEAMRRAADEWRRQYWDRMRESMPMPMPVMPYGYPVYAPGYVPGVYGPAVR</sequence>
<feature type="compositionally biased region" description="Basic and acidic residues" evidence="1">
    <location>
        <begin position="69"/>
        <end position="82"/>
    </location>
</feature>
<evidence type="ECO:0000256" key="2">
    <source>
        <dbReference type="SAM" id="Phobius"/>
    </source>
</evidence>
<dbReference type="PRINTS" id="PR01217">
    <property type="entry name" value="PRICHEXTENSN"/>
</dbReference>
<feature type="compositionally biased region" description="Low complexity" evidence="1">
    <location>
        <begin position="146"/>
        <end position="214"/>
    </location>
</feature>
<evidence type="ECO:0000313" key="3">
    <source>
        <dbReference type="EMBL" id="QGU32289.1"/>
    </source>
</evidence>
<dbReference type="RefSeq" id="WP_153974487.1">
    <property type="nucleotide sequence ID" value="NZ_CP039268.1"/>
</dbReference>
<proteinExistence type="predicted"/>
<dbReference type="OrthoDB" id="5768987at2"/>
<keyword evidence="2" id="KW-0812">Transmembrane</keyword>
<keyword evidence="2" id="KW-0472">Membrane</keyword>
<feature type="compositionally biased region" description="Polar residues" evidence="1">
    <location>
        <begin position="100"/>
        <end position="112"/>
    </location>
</feature>
<keyword evidence="2" id="KW-1133">Transmembrane helix</keyword>
<reference evidence="3 4" key="1">
    <citation type="submission" date="2019-12" db="EMBL/GenBank/DDBJ databases">
        <title>The complete genome of the thermophilic, anoxygenic phototrophic gammaproteobacterium Thermochromatium tepidum.</title>
        <authorList>
            <person name="Sattley W.M."/>
            <person name="Swingley W.D."/>
            <person name="Burchell B.M."/>
            <person name="Gurbani S.A."/>
            <person name="Kujawa C.M."/>
            <person name="Nuccio D.A."/>
            <person name="Schladweiler J."/>
            <person name="Shaffer K.N."/>
            <person name="Stokes L.M."/>
            <person name="Touchman J.W."/>
            <person name="Blankenship R.E."/>
            <person name="Madigan M.T."/>
        </authorList>
    </citation>
    <scope>NUCLEOTIDE SEQUENCE [LARGE SCALE GENOMIC DNA]</scope>
    <source>
        <strain evidence="3 4">ATCC 43061</strain>
    </source>
</reference>
<gene>
    <name evidence="3" type="ORF">E6P07_04360</name>
</gene>
<feature type="transmembrane region" description="Helical" evidence="2">
    <location>
        <begin position="16"/>
        <end position="34"/>
    </location>
</feature>
<feature type="region of interest" description="Disordered" evidence="1">
    <location>
        <begin position="60"/>
        <end position="246"/>
    </location>
</feature>
<accession>A0A6I6EBH0</accession>
<keyword evidence="4" id="KW-1185">Reference proteome</keyword>
<evidence type="ECO:0000313" key="4">
    <source>
        <dbReference type="Proteomes" id="UP000426424"/>
    </source>
</evidence>